<dbReference type="InterPro" id="IPR012338">
    <property type="entry name" value="Beta-lactam/transpept-like"/>
</dbReference>
<dbReference type="PANTHER" id="PTHR30480">
    <property type="entry name" value="BETA-HEXOSAMINIDASE-RELATED"/>
    <property type="match status" value="1"/>
</dbReference>
<evidence type="ECO:0000256" key="5">
    <source>
        <dbReference type="ARBA" id="ARBA00023295"/>
    </source>
</evidence>
<dbReference type="SUPFAM" id="SSF51445">
    <property type="entry name" value="(Trans)glycosidases"/>
    <property type="match status" value="1"/>
</dbReference>
<dbReference type="Gene3D" id="3.40.50.1700">
    <property type="entry name" value="Glycoside hydrolase family 3 C-terminal domain"/>
    <property type="match status" value="1"/>
</dbReference>
<keyword evidence="10" id="KW-1185">Reference proteome</keyword>
<feature type="domain" description="Glycoside hydrolase family 3 N-terminal" evidence="8">
    <location>
        <begin position="88"/>
        <end position="402"/>
    </location>
</feature>
<dbReference type="InterPro" id="IPR036881">
    <property type="entry name" value="Glyco_hydro_3_C_sf"/>
</dbReference>
<evidence type="ECO:0000256" key="6">
    <source>
        <dbReference type="SAM" id="Phobius"/>
    </source>
</evidence>
<dbReference type="PRINTS" id="PR00133">
    <property type="entry name" value="GLHYDRLASE3"/>
</dbReference>
<dbReference type="Gene3D" id="3.20.20.300">
    <property type="entry name" value="Glycoside hydrolase, family 3, N-terminal domain"/>
    <property type="match status" value="1"/>
</dbReference>
<dbReference type="InterPro" id="IPR036962">
    <property type="entry name" value="Glyco_hydro_3_N_sf"/>
</dbReference>
<dbReference type="InterPro" id="IPR017853">
    <property type="entry name" value="GH"/>
</dbReference>
<evidence type="ECO:0000256" key="3">
    <source>
        <dbReference type="ARBA" id="ARBA00012663"/>
    </source>
</evidence>
<evidence type="ECO:0000259" key="8">
    <source>
        <dbReference type="Pfam" id="PF00933"/>
    </source>
</evidence>
<evidence type="ECO:0000256" key="2">
    <source>
        <dbReference type="ARBA" id="ARBA00005336"/>
    </source>
</evidence>
<keyword evidence="6" id="KW-0472">Membrane</keyword>
<feature type="domain" description="Beta-lactamase-related" evidence="7">
    <location>
        <begin position="638"/>
        <end position="1001"/>
    </location>
</feature>
<comment type="caution">
    <text evidence="9">The sequence shown here is derived from an EMBL/GenBank/DDBJ whole genome shotgun (WGS) entry which is preliminary data.</text>
</comment>
<gene>
    <name evidence="9" type="ORF">HNQ92_004996</name>
</gene>
<keyword evidence="4 9" id="KW-0378">Hydrolase</keyword>
<dbReference type="GO" id="GO:0009254">
    <property type="term" value="P:peptidoglycan turnover"/>
    <property type="evidence" value="ECO:0007669"/>
    <property type="project" value="TreeGrafter"/>
</dbReference>
<comment type="catalytic activity">
    <reaction evidence="1">
        <text>Hydrolysis of terminal non-reducing N-acetyl-D-hexosamine residues in N-acetyl-beta-D-hexosaminides.</text>
        <dbReference type="EC" id="3.2.1.52"/>
    </reaction>
</comment>
<keyword evidence="5" id="KW-0326">Glycosidase</keyword>
<evidence type="ECO:0000313" key="9">
    <source>
        <dbReference type="EMBL" id="MBB5286835.1"/>
    </source>
</evidence>
<dbReference type="InterPro" id="IPR001764">
    <property type="entry name" value="Glyco_hydro_3_N"/>
</dbReference>
<comment type="similarity">
    <text evidence="2">Belongs to the glycosyl hydrolase 3 family.</text>
</comment>
<reference evidence="9 10" key="1">
    <citation type="submission" date="2020-08" db="EMBL/GenBank/DDBJ databases">
        <title>Genomic Encyclopedia of Type Strains, Phase IV (KMG-IV): sequencing the most valuable type-strain genomes for metagenomic binning, comparative biology and taxonomic classification.</title>
        <authorList>
            <person name="Goeker M."/>
        </authorList>
    </citation>
    <scope>NUCLEOTIDE SEQUENCE [LARGE SCALE GENOMIC DNA]</scope>
    <source>
        <strain evidence="9 10">DSM 105074</strain>
    </source>
</reference>
<dbReference type="AlphaFoldDB" id="A0A840TVB4"/>
<keyword evidence="6" id="KW-1133">Transmembrane helix</keyword>
<dbReference type="GO" id="GO:0005975">
    <property type="term" value="P:carbohydrate metabolic process"/>
    <property type="evidence" value="ECO:0007669"/>
    <property type="project" value="InterPro"/>
</dbReference>
<feature type="transmembrane region" description="Helical" evidence="6">
    <location>
        <begin position="12"/>
        <end position="34"/>
    </location>
</feature>
<dbReference type="SUPFAM" id="SSF56601">
    <property type="entry name" value="beta-lactamase/transpeptidase-like"/>
    <property type="match status" value="1"/>
</dbReference>
<dbReference type="EC" id="3.2.1.52" evidence="3"/>
<dbReference type="InterPro" id="IPR019800">
    <property type="entry name" value="Glyco_hydro_3_AS"/>
</dbReference>
<evidence type="ECO:0000256" key="1">
    <source>
        <dbReference type="ARBA" id="ARBA00001231"/>
    </source>
</evidence>
<dbReference type="Proteomes" id="UP000557307">
    <property type="component" value="Unassembled WGS sequence"/>
</dbReference>
<protein>
    <recommendedName>
        <fullName evidence="3">beta-N-acetylhexosaminidase</fullName>
        <ecNumber evidence="3">3.2.1.52</ecNumber>
    </recommendedName>
</protein>
<accession>A0A840TVB4</accession>
<proteinExistence type="inferred from homology"/>
<dbReference type="InterPro" id="IPR001466">
    <property type="entry name" value="Beta-lactam-related"/>
</dbReference>
<dbReference type="EMBL" id="JACHGF010000011">
    <property type="protein sequence ID" value="MBB5286835.1"/>
    <property type="molecule type" value="Genomic_DNA"/>
</dbReference>
<dbReference type="RefSeq" id="WP_184178337.1">
    <property type="nucleotide sequence ID" value="NZ_JACHGF010000011.1"/>
</dbReference>
<evidence type="ECO:0000256" key="4">
    <source>
        <dbReference type="ARBA" id="ARBA00022801"/>
    </source>
</evidence>
<dbReference type="PROSITE" id="PS00775">
    <property type="entry name" value="GLYCOSYL_HYDROL_F3"/>
    <property type="match status" value="1"/>
</dbReference>
<sequence>MRKWFVRPAGVNVVRVALVMMLALVISSVVATAWKIHERILPPPVSIPAKTTPKKLPKKPVKKQVPTGPVQVLPESAWVDSTLSTMSLDEKIGQFFMVATFSNRDEPHHRYIEKLIRDYHLGGLIFFQGGPYRQAVLTNRYQAQSRVPLFIGIDGEWGLGMRLDSTVEFPRQMALGAIRDDKLIYRMGHEIGQQCRRMGIHINFAPVSDINSNPNNPVIGIRSFGEDRDNVSSKASAYMKGLQHHRVIATAKHFPGHGDTDADSHFTLPVLNHSLDRLKNSDLYPYRRLIADSLMGVLSGHLYVPALDNTPQLPSSLSEKVITQLLRQEMGFRGLVFTDAMNMRGVLKNGKAADVNLKALLAGNDILLYPENVGETVRRIKEALFQGTISERFIDEKVKRILQGKYWAGLDRYQPIELTNLYQDLNNERSRELKSELSAAAVTVVRNQNDLIPFRNLEGLQVAAVTIGEGNGTAFQKMLNHYAPVRQHLFYDKPNAEAEIAEMLNYLTPYDVVVVAVHGISSSARRNHGISTGTVHFVSRLKQQGKRVVLCLFGSPYSISFFPETDVLICGNQDSEPTQQVTAQILFGALPSRGLLPVSVAAYRPGDGVETSVVGRISYGTAESVGMDSYVLNKINGVVSEAINQHVFPGCQIVVARQGKVVFEKSFGTLDYRTPSRVTSETLYDLASVTKVAATLQAVMLLYDRKQIDLDQKASHYLPELRNTNKQYFTVRDLLLHRSGLVSFYPRLWQRTMTGGGGLLPEYYSASADSAYQLQVAPRLYAKPALRDSVWKGVVQSALHTKKDKSGRYAYVYSDLGFLTLQKIVERVTAQPLDAFVYQNIYGPMGLSQLVFNPLRRFPEDRIAPTEQDYRFRSQLIRGTVHDQMAAIQGGVSGHAGLFGTATDVATLLQMNLWKGTYGGKQFFQPTTIPAFARLQDEAHHRGLGWDKAPGSGSSSYVSGRASANSFGHTGFTGAVAWVDPDADLVYVFLSNRVHPDPENNSINSHHTRRKVHDLIYQSLLLQ</sequence>
<keyword evidence="6" id="KW-0812">Transmembrane</keyword>
<dbReference type="InterPro" id="IPR050226">
    <property type="entry name" value="NagZ_Beta-hexosaminidase"/>
</dbReference>
<evidence type="ECO:0000259" key="7">
    <source>
        <dbReference type="Pfam" id="PF00144"/>
    </source>
</evidence>
<dbReference type="Pfam" id="PF00144">
    <property type="entry name" value="Beta-lactamase"/>
    <property type="match status" value="1"/>
</dbReference>
<evidence type="ECO:0000313" key="10">
    <source>
        <dbReference type="Proteomes" id="UP000557307"/>
    </source>
</evidence>
<dbReference type="PANTHER" id="PTHR30480:SF13">
    <property type="entry name" value="BETA-HEXOSAMINIDASE"/>
    <property type="match status" value="1"/>
</dbReference>
<dbReference type="Pfam" id="PF00933">
    <property type="entry name" value="Glyco_hydro_3"/>
    <property type="match status" value="1"/>
</dbReference>
<dbReference type="Gene3D" id="3.40.710.10">
    <property type="entry name" value="DD-peptidase/beta-lactamase superfamily"/>
    <property type="match status" value="1"/>
</dbReference>
<name>A0A840TVB4_9BACT</name>
<dbReference type="GO" id="GO:0004563">
    <property type="term" value="F:beta-N-acetylhexosaminidase activity"/>
    <property type="evidence" value="ECO:0007669"/>
    <property type="project" value="UniProtKB-EC"/>
</dbReference>
<organism evidence="9 10">
    <name type="scientific">Rhabdobacter roseus</name>
    <dbReference type="NCBI Taxonomy" id="1655419"/>
    <lineage>
        <taxon>Bacteria</taxon>
        <taxon>Pseudomonadati</taxon>
        <taxon>Bacteroidota</taxon>
        <taxon>Cytophagia</taxon>
        <taxon>Cytophagales</taxon>
        <taxon>Cytophagaceae</taxon>
        <taxon>Rhabdobacter</taxon>
    </lineage>
</organism>